<reference evidence="1" key="1">
    <citation type="submission" date="2025-08" db="UniProtKB">
        <authorList>
            <consortium name="Ensembl"/>
        </authorList>
    </citation>
    <scope>IDENTIFICATION</scope>
</reference>
<name>A0A8C9FK01_PAVCR</name>
<sequence>WRLHHHPPSSSSMAHGVEPALSCSLAHGIPHLSAVPGTHRTLLAMTPTAFAARWHGC</sequence>
<protein>
    <submittedName>
        <fullName evidence="1">Uncharacterized protein</fullName>
    </submittedName>
</protein>
<dbReference type="AlphaFoldDB" id="A0A8C9FK01"/>
<dbReference type="Proteomes" id="UP000694428">
    <property type="component" value="Unplaced"/>
</dbReference>
<dbReference type="Ensembl" id="ENSPSTT00000015980.1">
    <property type="protein sequence ID" value="ENSPSTP00000015227.1"/>
    <property type="gene ID" value="ENSPSTG00000010803.1"/>
</dbReference>
<evidence type="ECO:0000313" key="2">
    <source>
        <dbReference type="Proteomes" id="UP000694428"/>
    </source>
</evidence>
<accession>A0A8C9FK01</accession>
<keyword evidence="2" id="KW-1185">Reference proteome</keyword>
<proteinExistence type="predicted"/>
<organism evidence="1 2">
    <name type="scientific">Pavo cristatus</name>
    <name type="common">Indian peafowl</name>
    <name type="synonym">Blue peafowl</name>
    <dbReference type="NCBI Taxonomy" id="9049"/>
    <lineage>
        <taxon>Eukaryota</taxon>
        <taxon>Metazoa</taxon>
        <taxon>Chordata</taxon>
        <taxon>Craniata</taxon>
        <taxon>Vertebrata</taxon>
        <taxon>Euteleostomi</taxon>
        <taxon>Archelosauria</taxon>
        <taxon>Archosauria</taxon>
        <taxon>Dinosauria</taxon>
        <taxon>Saurischia</taxon>
        <taxon>Theropoda</taxon>
        <taxon>Coelurosauria</taxon>
        <taxon>Aves</taxon>
        <taxon>Neognathae</taxon>
        <taxon>Galloanserae</taxon>
        <taxon>Galliformes</taxon>
        <taxon>Phasianidae</taxon>
        <taxon>Phasianinae</taxon>
        <taxon>Pavo</taxon>
    </lineage>
</organism>
<reference evidence="1" key="2">
    <citation type="submission" date="2025-09" db="UniProtKB">
        <authorList>
            <consortium name="Ensembl"/>
        </authorList>
    </citation>
    <scope>IDENTIFICATION</scope>
</reference>
<evidence type="ECO:0000313" key="1">
    <source>
        <dbReference type="Ensembl" id="ENSPSTP00000015227.1"/>
    </source>
</evidence>